<dbReference type="WBParaSite" id="ES5_v2.g21164.t1">
    <property type="protein sequence ID" value="ES5_v2.g21164.t1"/>
    <property type="gene ID" value="ES5_v2.g21164"/>
</dbReference>
<dbReference type="Proteomes" id="UP000887579">
    <property type="component" value="Unplaced"/>
</dbReference>
<organism evidence="1 2">
    <name type="scientific">Panagrolaimus sp. ES5</name>
    <dbReference type="NCBI Taxonomy" id="591445"/>
    <lineage>
        <taxon>Eukaryota</taxon>
        <taxon>Metazoa</taxon>
        <taxon>Ecdysozoa</taxon>
        <taxon>Nematoda</taxon>
        <taxon>Chromadorea</taxon>
        <taxon>Rhabditida</taxon>
        <taxon>Tylenchina</taxon>
        <taxon>Panagrolaimomorpha</taxon>
        <taxon>Panagrolaimoidea</taxon>
        <taxon>Panagrolaimidae</taxon>
        <taxon>Panagrolaimus</taxon>
    </lineage>
</organism>
<protein>
    <submittedName>
        <fullName evidence="2">Uncharacterized protein</fullName>
    </submittedName>
</protein>
<evidence type="ECO:0000313" key="1">
    <source>
        <dbReference type="Proteomes" id="UP000887579"/>
    </source>
</evidence>
<name>A0AC34FVB9_9BILA</name>
<proteinExistence type="predicted"/>
<sequence length="84" mass="9878">MGYCILQGTNKHIFIESLSDLVRQHQQTEKKRKKQERDSAIEDNDEITVIFRNCVTGIVLKPEETPKQDALEAWMEIQSERKNF</sequence>
<evidence type="ECO:0000313" key="2">
    <source>
        <dbReference type="WBParaSite" id="ES5_v2.g21164.t1"/>
    </source>
</evidence>
<accession>A0AC34FVB9</accession>
<reference evidence="2" key="1">
    <citation type="submission" date="2022-11" db="UniProtKB">
        <authorList>
            <consortium name="WormBaseParasite"/>
        </authorList>
    </citation>
    <scope>IDENTIFICATION</scope>
</reference>